<evidence type="ECO:0000313" key="2">
    <source>
        <dbReference type="Proteomes" id="UP001283361"/>
    </source>
</evidence>
<reference evidence="1" key="1">
    <citation type="journal article" date="2023" name="G3 (Bethesda)">
        <title>A reference genome for the long-term kleptoplast-retaining sea slug Elysia crispata morphotype clarki.</title>
        <authorList>
            <person name="Eastman K.E."/>
            <person name="Pendleton A.L."/>
            <person name="Shaikh M.A."/>
            <person name="Suttiyut T."/>
            <person name="Ogas R."/>
            <person name="Tomko P."/>
            <person name="Gavelis G."/>
            <person name="Widhalm J.R."/>
            <person name="Wisecaver J.H."/>
        </authorList>
    </citation>
    <scope>NUCLEOTIDE SEQUENCE</scope>
    <source>
        <strain evidence="1">ECLA1</strain>
    </source>
</reference>
<gene>
    <name evidence="1" type="ORF">RRG08_063730</name>
</gene>
<name>A0AAE0ZX00_9GAST</name>
<keyword evidence="2" id="KW-1185">Reference proteome</keyword>
<comment type="caution">
    <text evidence="1">The sequence shown here is derived from an EMBL/GenBank/DDBJ whole genome shotgun (WGS) entry which is preliminary data.</text>
</comment>
<proteinExistence type="predicted"/>
<dbReference type="AlphaFoldDB" id="A0AAE0ZX00"/>
<dbReference type="EMBL" id="JAWDGP010003243">
    <property type="protein sequence ID" value="KAK3776187.1"/>
    <property type="molecule type" value="Genomic_DNA"/>
</dbReference>
<evidence type="ECO:0000313" key="1">
    <source>
        <dbReference type="EMBL" id="KAK3776187.1"/>
    </source>
</evidence>
<organism evidence="1 2">
    <name type="scientific">Elysia crispata</name>
    <name type="common">lettuce slug</name>
    <dbReference type="NCBI Taxonomy" id="231223"/>
    <lineage>
        <taxon>Eukaryota</taxon>
        <taxon>Metazoa</taxon>
        <taxon>Spiralia</taxon>
        <taxon>Lophotrochozoa</taxon>
        <taxon>Mollusca</taxon>
        <taxon>Gastropoda</taxon>
        <taxon>Heterobranchia</taxon>
        <taxon>Euthyneura</taxon>
        <taxon>Panpulmonata</taxon>
        <taxon>Sacoglossa</taxon>
        <taxon>Placobranchoidea</taxon>
        <taxon>Plakobranchidae</taxon>
        <taxon>Elysia</taxon>
    </lineage>
</organism>
<protein>
    <submittedName>
        <fullName evidence="1">Uncharacterized protein</fullName>
    </submittedName>
</protein>
<sequence>MVHRRQDGSLAKVCAKTFRSITCVSDNRLQRLVRYKAHGQFMPERRGGSRIKDVDIEVTESIKSWTCSNKCRESHYGRSKSVRSYLPPGLSLSKNVERLEDTSGRREKEKCFYLQVQGHLL</sequence>
<dbReference type="Proteomes" id="UP001283361">
    <property type="component" value="Unassembled WGS sequence"/>
</dbReference>
<accession>A0AAE0ZX00</accession>